<keyword evidence="3" id="KW-1185">Reference proteome</keyword>
<gene>
    <name evidence="2" type="ORF">GCM10010121_097180</name>
</gene>
<dbReference type="Proteomes" id="UP000657574">
    <property type="component" value="Unassembled WGS sequence"/>
</dbReference>
<dbReference type="SUPFAM" id="SSF53822">
    <property type="entry name" value="Periplasmic binding protein-like I"/>
    <property type="match status" value="1"/>
</dbReference>
<reference evidence="2" key="1">
    <citation type="journal article" date="2014" name="Int. J. Syst. Evol. Microbiol.">
        <title>Complete genome sequence of Corynebacterium casei LMG S-19264T (=DSM 44701T), isolated from a smear-ripened cheese.</title>
        <authorList>
            <consortium name="US DOE Joint Genome Institute (JGI-PGF)"/>
            <person name="Walter F."/>
            <person name="Albersmeier A."/>
            <person name="Kalinowski J."/>
            <person name="Ruckert C."/>
        </authorList>
    </citation>
    <scope>NUCLEOTIDE SEQUENCE</scope>
    <source>
        <strain evidence="2">JCM 3086</strain>
    </source>
</reference>
<dbReference type="AlphaFoldDB" id="A0A917PCP8"/>
<dbReference type="EMBL" id="BMQA01000127">
    <property type="protein sequence ID" value="GGJ71159.1"/>
    <property type="molecule type" value="Genomic_DNA"/>
</dbReference>
<accession>A0A917PCP8</accession>
<evidence type="ECO:0000313" key="2">
    <source>
        <dbReference type="EMBL" id="GGJ71159.1"/>
    </source>
</evidence>
<dbReference type="Gene3D" id="3.40.50.2300">
    <property type="match status" value="2"/>
</dbReference>
<dbReference type="RefSeq" id="WP_189317671.1">
    <property type="nucleotide sequence ID" value="NZ_BMQA01000127.1"/>
</dbReference>
<feature type="signal peptide" evidence="1">
    <location>
        <begin position="1"/>
        <end position="24"/>
    </location>
</feature>
<protein>
    <recommendedName>
        <fullName evidence="4">Periplasmic binding protein domain-containing protein</fullName>
    </recommendedName>
</protein>
<name>A0A917PCP8_9ACTN</name>
<keyword evidence="1" id="KW-0732">Signal</keyword>
<evidence type="ECO:0008006" key="4">
    <source>
        <dbReference type="Google" id="ProtNLM"/>
    </source>
</evidence>
<evidence type="ECO:0000313" key="3">
    <source>
        <dbReference type="Proteomes" id="UP000657574"/>
    </source>
</evidence>
<dbReference type="PROSITE" id="PS51257">
    <property type="entry name" value="PROKAR_LIPOPROTEIN"/>
    <property type="match status" value="1"/>
</dbReference>
<reference evidence="2" key="2">
    <citation type="submission" date="2020-09" db="EMBL/GenBank/DDBJ databases">
        <authorList>
            <person name="Sun Q."/>
            <person name="Ohkuma M."/>
        </authorList>
    </citation>
    <scope>NUCLEOTIDE SEQUENCE</scope>
    <source>
        <strain evidence="2">JCM 3086</strain>
    </source>
</reference>
<dbReference type="InterPro" id="IPR028082">
    <property type="entry name" value="Peripla_BP_I"/>
</dbReference>
<evidence type="ECO:0000256" key="1">
    <source>
        <dbReference type="SAM" id="SignalP"/>
    </source>
</evidence>
<organism evidence="2 3">
    <name type="scientific">Streptomyces brasiliensis</name>
    <dbReference type="NCBI Taxonomy" id="1954"/>
    <lineage>
        <taxon>Bacteria</taxon>
        <taxon>Bacillati</taxon>
        <taxon>Actinomycetota</taxon>
        <taxon>Actinomycetes</taxon>
        <taxon>Kitasatosporales</taxon>
        <taxon>Streptomycetaceae</taxon>
        <taxon>Streptomyces</taxon>
    </lineage>
</organism>
<sequence length="377" mass="39192">MGANRGIRLRVIGLGALTAVAALALSACSSDGASTGSRTNGAGNTVGSAPAGLASFSATSPPPEIPRLSGTPRKGVNMVVVQCNVPSCVQTFAPIKTGISKLGWNLKIITYDISGGPNALNTALRQGIKAKPDYMTWNSAFPYETQAKTVEAAKAAGIGLIPINGTMQPAFLNCLSCSKEFVGAGVTAMKIPQALEKNPNVGLVLQPDLKSQADEMAGMKKQAEAAGGSVSGINVSASNPAPVNNQIVVGYLRTHPQIKYVVTTVDVFGQGLPAALKQAGLDSKVKYIMNVMMPGGNDINLAKSGQATAGIAVELEMASYRVLDTAARDVLKEKIPADLVDPAGWQQVVTKDNASSLPASFQAKDYEQAFYKAWGIR</sequence>
<feature type="chain" id="PRO_5039215694" description="Periplasmic binding protein domain-containing protein" evidence="1">
    <location>
        <begin position="25"/>
        <end position="377"/>
    </location>
</feature>
<proteinExistence type="predicted"/>
<comment type="caution">
    <text evidence="2">The sequence shown here is derived from an EMBL/GenBank/DDBJ whole genome shotgun (WGS) entry which is preliminary data.</text>
</comment>